<dbReference type="AlphaFoldDB" id="A0AAN7GTT2"/>
<evidence type="ECO:0000256" key="3">
    <source>
        <dbReference type="ARBA" id="ARBA00022729"/>
    </source>
</evidence>
<evidence type="ECO:0000256" key="4">
    <source>
        <dbReference type="ARBA" id="ARBA00023157"/>
    </source>
</evidence>
<comment type="caution">
    <text evidence="7">The sequence shown here is derived from an EMBL/GenBank/DDBJ whole genome shotgun (WGS) entry which is preliminary data.</text>
</comment>
<evidence type="ECO:0000259" key="6">
    <source>
        <dbReference type="Pfam" id="PF16541"/>
    </source>
</evidence>
<proteinExistence type="predicted"/>
<keyword evidence="2" id="KW-0964">Secreted</keyword>
<sequence length="159" mass="17613">MTYSLYYLFSLLALIISVTSYPFLGQVSDVKMDDLAQPQPQTCTEMSGKTVWTARAFHLRSEVKMLGTVINGGTGWLTFNLSNPAIGYELSCEGSSTKIPDFFTADQEFSCSGPSGDPDATANFRFDKPTGSFKISQVWFCNDNMRYVCFGRITGLMIT</sequence>
<gene>
    <name evidence="7" type="ORF">QBC38DRAFT_479482</name>
</gene>
<dbReference type="Pfam" id="PF16541">
    <property type="entry name" value="AltA1"/>
    <property type="match status" value="1"/>
</dbReference>
<dbReference type="InterPro" id="IPR032382">
    <property type="entry name" value="AltA1"/>
</dbReference>
<name>A0AAN7GTT2_9PEZI</name>
<keyword evidence="4" id="KW-1015">Disulfide bond</keyword>
<protein>
    <recommendedName>
        <fullName evidence="6">AA1-like domain-containing protein</fullName>
    </recommendedName>
</protein>
<keyword evidence="5" id="KW-0812">Transmembrane</keyword>
<evidence type="ECO:0000256" key="2">
    <source>
        <dbReference type="ARBA" id="ARBA00022525"/>
    </source>
</evidence>
<feature type="transmembrane region" description="Helical" evidence="5">
    <location>
        <begin position="6"/>
        <end position="24"/>
    </location>
</feature>
<feature type="domain" description="AA1-like" evidence="6">
    <location>
        <begin position="75"/>
        <end position="153"/>
    </location>
</feature>
<reference evidence="7" key="1">
    <citation type="journal article" date="2023" name="Mol. Phylogenet. Evol.">
        <title>Genome-scale phylogeny and comparative genomics of the fungal order Sordariales.</title>
        <authorList>
            <person name="Hensen N."/>
            <person name="Bonometti L."/>
            <person name="Westerberg I."/>
            <person name="Brannstrom I.O."/>
            <person name="Guillou S."/>
            <person name="Cros-Aarteil S."/>
            <person name="Calhoun S."/>
            <person name="Haridas S."/>
            <person name="Kuo A."/>
            <person name="Mondo S."/>
            <person name="Pangilinan J."/>
            <person name="Riley R."/>
            <person name="LaButti K."/>
            <person name="Andreopoulos B."/>
            <person name="Lipzen A."/>
            <person name="Chen C."/>
            <person name="Yan M."/>
            <person name="Daum C."/>
            <person name="Ng V."/>
            <person name="Clum A."/>
            <person name="Steindorff A."/>
            <person name="Ohm R.A."/>
            <person name="Martin F."/>
            <person name="Silar P."/>
            <person name="Natvig D.O."/>
            <person name="Lalanne C."/>
            <person name="Gautier V."/>
            <person name="Ament-Velasquez S.L."/>
            <person name="Kruys A."/>
            <person name="Hutchinson M.I."/>
            <person name="Powell A.J."/>
            <person name="Barry K."/>
            <person name="Miller A.N."/>
            <person name="Grigoriev I.V."/>
            <person name="Debuchy R."/>
            <person name="Gladieux P."/>
            <person name="Hiltunen Thoren M."/>
            <person name="Johannesson H."/>
        </authorList>
    </citation>
    <scope>NUCLEOTIDE SEQUENCE</scope>
    <source>
        <strain evidence="7">CBS 990.96</strain>
    </source>
</reference>
<evidence type="ECO:0000256" key="1">
    <source>
        <dbReference type="ARBA" id="ARBA00004613"/>
    </source>
</evidence>
<dbReference type="GO" id="GO:0005576">
    <property type="term" value="C:extracellular region"/>
    <property type="evidence" value="ECO:0007669"/>
    <property type="project" value="UniProtKB-SubCell"/>
</dbReference>
<keyword evidence="8" id="KW-1185">Reference proteome</keyword>
<evidence type="ECO:0000256" key="5">
    <source>
        <dbReference type="SAM" id="Phobius"/>
    </source>
</evidence>
<accession>A0AAN7GTT2</accession>
<comment type="subcellular location">
    <subcellularLocation>
        <location evidence="1">Secreted</location>
    </subcellularLocation>
</comment>
<keyword evidence="3" id="KW-0732">Signal</keyword>
<keyword evidence="5" id="KW-1133">Transmembrane helix</keyword>
<dbReference type="Proteomes" id="UP001301958">
    <property type="component" value="Unassembled WGS sequence"/>
</dbReference>
<dbReference type="EMBL" id="MU865341">
    <property type="protein sequence ID" value="KAK4226831.1"/>
    <property type="molecule type" value="Genomic_DNA"/>
</dbReference>
<evidence type="ECO:0000313" key="8">
    <source>
        <dbReference type="Proteomes" id="UP001301958"/>
    </source>
</evidence>
<reference evidence="7" key="2">
    <citation type="submission" date="2023-05" db="EMBL/GenBank/DDBJ databases">
        <authorList>
            <consortium name="Lawrence Berkeley National Laboratory"/>
            <person name="Steindorff A."/>
            <person name="Hensen N."/>
            <person name="Bonometti L."/>
            <person name="Westerberg I."/>
            <person name="Brannstrom I.O."/>
            <person name="Guillou S."/>
            <person name="Cros-Aarteil S."/>
            <person name="Calhoun S."/>
            <person name="Haridas S."/>
            <person name="Kuo A."/>
            <person name="Mondo S."/>
            <person name="Pangilinan J."/>
            <person name="Riley R."/>
            <person name="Labutti K."/>
            <person name="Andreopoulos B."/>
            <person name="Lipzen A."/>
            <person name="Chen C."/>
            <person name="Yanf M."/>
            <person name="Daum C."/>
            <person name="Ng V."/>
            <person name="Clum A."/>
            <person name="Ohm R."/>
            <person name="Martin F."/>
            <person name="Silar P."/>
            <person name="Natvig D."/>
            <person name="Lalanne C."/>
            <person name="Gautier V."/>
            <person name="Ament-Velasquez S.L."/>
            <person name="Kruys A."/>
            <person name="Hutchinson M.I."/>
            <person name="Powell A.J."/>
            <person name="Barry K."/>
            <person name="Miller A.N."/>
            <person name="Grigoriev I.V."/>
            <person name="Debuchy R."/>
            <person name="Gladieux P."/>
            <person name="Thoren M.H."/>
            <person name="Johannesson H."/>
        </authorList>
    </citation>
    <scope>NUCLEOTIDE SEQUENCE</scope>
    <source>
        <strain evidence="7">CBS 990.96</strain>
    </source>
</reference>
<keyword evidence="5" id="KW-0472">Membrane</keyword>
<organism evidence="7 8">
    <name type="scientific">Podospora fimiseda</name>
    <dbReference type="NCBI Taxonomy" id="252190"/>
    <lineage>
        <taxon>Eukaryota</taxon>
        <taxon>Fungi</taxon>
        <taxon>Dikarya</taxon>
        <taxon>Ascomycota</taxon>
        <taxon>Pezizomycotina</taxon>
        <taxon>Sordariomycetes</taxon>
        <taxon>Sordariomycetidae</taxon>
        <taxon>Sordariales</taxon>
        <taxon>Podosporaceae</taxon>
        <taxon>Podospora</taxon>
    </lineage>
</organism>
<evidence type="ECO:0000313" key="7">
    <source>
        <dbReference type="EMBL" id="KAK4226831.1"/>
    </source>
</evidence>